<dbReference type="Proteomes" id="UP000593566">
    <property type="component" value="Unassembled WGS sequence"/>
</dbReference>
<accession>A0A8H6C6P3</accession>
<reference evidence="2 3" key="1">
    <citation type="journal article" date="2020" name="Genomics">
        <title>Complete, high-quality genomes from long-read metagenomic sequencing of two wolf lichen thalli reveals enigmatic genome architecture.</title>
        <authorList>
            <person name="McKenzie S.K."/>
            <person name="Walston R.F."/>
            <person name="Allen J.L."/>
        </authorList>
    </citation>
    <scope>NUCLEOTIDE SEQUENCE [LARGE SCALE GENOMIC DNA]</scope>
    <source>
        <strain evidence="2">WasteWater1</strain>
    </source>
</reference>
<dbReference type="RefSeq" id="XP_037147101.1">
    <property type="nucleotide sequence ID" value="XM_037297665.1"/>
</dbReference>
<comment type="caution">
    <text evidence="2">The sequence shown here is derived from an EMBL/GenBank/DDBJ whole genome shotgun (WGS) entry which is preliminary data.</text>
</comment>
<feature type="compositionally biased region" description="Polar residues" evidence="1">
    <location>
        <begin position="44"/>
        <end position="54"/>
    </location>
</feature>
<feature type="compositionally biased region" description="Polar residues" evidence="1">
    <location>
        <begin position="8"/>
        <end position="19"/>
    </location>
</feature>
<name>A0A8H6C6P3_9LECA</name>
<evidence type="ECO:0000256" key="1">
    <source>
        <dbReference type="SAM" id="MobiDB-lite"/>
    </source>
</evidence>
<feature type="compositionally biased region" description="Basic residues" evidence="1">
    <location>
        <begin position="91"/>
        <end position="101"/>
    </location>
</feature>
<proteinExistence type="predicted"/>
<feature type="region of interest" description="Disordered" evidence="1">
    <location>
        <begin position="1"/>
        <end position="58"/>
    </location>
</feature>
<keyword evidence="3" id="KW-1185">Reference proteome</keyword>
<protein>
    <submittedName>
        <fullName evidence="2">Uncharacterized protein</fullName>
    </submittedName>
</protein>
<evidence type="ECO:0000313" key="2">
    <source>
        <dbReference type="EMBL" id="KAF6217666.1"/>
    </source>
</evidence>
<dbReference type="GeneID" id="59335169"/>
<evidence type="ECO:0000313" key="3">
    <source>
        <dbReference type="Proteomes" id="UP000593566"/>
    </source>
</evidence>
<dbReference type="EMBL" id="JACCJB010000026">
    <property type="protein sequence ID" value="KAF6217666.1"/>
    <property type="molecule type" value="Genomic_DNA"/>
</dbReference>
<gene>
    <name evidence="2" type="ORF">HO133_006768</name>
</gene>
<organism evidence="2 3">
    <name type="scientific">Letharia lupina</name>
    <dbReference type="NCBI Taxonomy" id="560253"/>
    <lineage>
        <taxon>Eukaryota</taxon>
        <taxon>Fungi</taxon>
        <taxon>Dikarya</taxon>
        <taxon>Ascomycota</taxon>
        <taxon>Pezizomycotina</taxon>
        <taxon>Lecanoromycetes</taxon>
        <taxon>OSLEUM clade</taxon>
        <taxon>Lecanoromycetidae</taxon>
        <taxon>Lecanorales</taxon>
        <taxon>Lecanorineae</taxon>
        <taxon>Parmeliaceae</taxon>
        <taxon>Letharia</taxon>
    </lineage>
</organism>
<feature type="region of interest" description="Disordered" evidence="1">
    <location>
        <begin position="90"/>
        <end position="115"/>
    </location>
</feature>
<dbReference type="AlphaFoldDB" id="A0A8H6C6P3"/>
<sequence>MNVDNNKHTLGTGSTNNHMPGNGGGSNHMRGNGCGKKVERSRKCTQCGSTNHTGASCPVRRPAALAAGVLELGARMLGVPVRAKDVAEARRAKKEQRRRNNKFASGRGQRQLLWS</sequence>